<organism evidence="1 2">
    <name type="scientific">Stylonychia lemnae</name>
    <name type="common">Ciliate</name>
    <dbReference type="NCBI Taxonomy" id="5949"/>
    <lineage>
        <taxon>Eukaryota</taxon>
        <taxon>Sar</taxon>
        <taxon>Alveolata</taxon>
        <taxon>Ciliophora</taxon>
        <taxon>Intramacronucleata</taxon>
        <taxon>Spirotrichea</taxon>
        <taxon>Stichotrichia</taxon>
        <taxon>Sporadotrichida</taxon>
        <taxon>Oxytrichidae</taxon>
        <taxon>Stylonychinae</taxon>
        <taxon>Stylonychia</taxon>
    </lineage>
</organism>
<accession>A0A078ANN3</accession>
<keyword evidence="2" id="KW-1185">Reference proteome</keyword>
<dbReference type="InParanoid" id="A0A078ANN3"/>
<dbReference type="Proteomes" id="UP000039865">
    <property type="component" value="Unassembled WGS sequence"/>
</dbReference>
<evidence type="ECO:0000313" key="2">
    <source>
        <dbReference type="Proteomes" id="UP000039865"/>
    </source>
</evidence>
<reference evidence="1 2" key="1">
    <citation type="submission" date="2014-06" db="EMBL/GenBank/DDBJ databases">
        <authorList>
            <person name="Swart Estienne"/>
        </authorList>
    </citation>
    <scope>NUCLEOTIDE SEQUENCE [LARGE SCALE GENOMIC DNA]</scope>
    <source>
        <strain evidence="1 2">130c</strain>
    </source>
</reference>
<dbReference type="AlphaFoldDB" id="A0A078ANN3"/>
<evidence type="ECO:0000313" key="1">
    <source>
        <dbReference type="EMBL" id="CDW83779.1"/>
    </source>
</evidence>
<sequence length="127" mass="14051">MLVKEEDFEFRIQTSKVGYENFPFVIDDAIHQHICTVHELINVGVVSVVVPPLLSLENHNVIEGLIFALLLIGGEALEIDIIIIVIVCIPVSFELVGEVHESVIALEEVGRTRGVVREAIRAVSENI</sequence>
<proteinExistence type="predicted"/>
<protein>
    <submittedName>
        <fullName evidence="1">Uncharacterized protein</fullName>
    </submittedName>
</protein>
<dbReference type="EMBL" id="CCKQ01012167">
    <property type="protein sequence ID" value="CDW83779.1"/>
    <property type="molecule type" value="Genomic_DNA"/>
</dbReference>
<gene>
    <name evidence="1" type="primary">Contig19368.g20531</name>
    <name evidence="1" type="ORF">STYLEM_12829</name>
</gene>
<name>A0A078ANN3_STYLE</name>